<evidence type="ECO:0000313" key="2">
    <source>
        <dbReference type="Proteomes" id="UP001141806"/>
    </source>
</evidence>
<evidence type="ECO:0000313" key="1">
    <source>
        <dbReference type="EMBL" id="KAJ4980557.1"/>
    </source>
</evidence>
<name>A0A9Q0L140_9MAGN</name>
<proteinExistence type="predicted"/>
<dbReference type="EMBL" id="JAMYWD010000001">
    <property type="protein sequence ID" value="KAJ4980557.1"/>
    <property type="molecule type" value="Genomic_DNA"/>
</dbReference>
<reference evidence="1" key="1">
    <citation type="journal article" date="2023" name="Plant J.">
        <title>The genome of the king protea, Protea cynaroides.</title>
        <authorList>
            <person name="Chang J."/>
            <person name="Duong T.A."/>
            <person name="Schoeman C."/>
            <person name="Ma X."/>
            <person name="Roodt D."/>
            <person name="Barker N."/>
            <person name="Li Z."/>
            <person name="Van de Peer Y."/>
            <person name="Mizrachi E."/>
        </authorList>
    </citation>
    <scope>NUCLEOTIDE SEQUENCE</scope>
    <source>
        <tissue evidence="1">Young leaves</tissue>
    </source>
</reference>
<comment type="caution">
    <text evidence="1">The sequence shown here is derived from an EMBL/GenBank/DDBJ whole genome shotgun (WGS) entry which is preliminary data.</text>
</comment>
<keyword evidence="2" id="KW-1185">Reference proteome</keyword>
<protein>
    <submittedName>
        <fullName evidence="1">Uncharacterized protein</fullName>
    </submittedName>
</protein>
<sequence>MYKHFNYYTPLTWPISEILTLIKGNRKLQNPDTVITNPRKGYYGQFIASSRGYEPSSLRRRKEKTQEKKEEIGLEEAIKKESNSQRSTGKKLGVILDHLPRKASLAIAETSVTRTSQAVLTEEKWSARHCFLVKADLVRPRRLTRIISLRLATEDVLHPFRNLQENNGILGLDFDIHTILGRLKTRNTST</sequence>
<accession>A0A9Q0L140</accession>
<gene>
    <name evidence="1" type="ORF">NE237_031394</name>
</gene>
<organism evidence="1 2">
    <name type="scientific">Protea cynaroides</name>
    <dbReference type="NCBI Taxonomy" id="273540"/>
    <lineage>
        <taxon>Eukaryota</taxon>
        <taxon>Viridiplantae</taxon>
        <taxon>Streptophyta</taxon>
        <taxon>Embryophyta</taxon>
        <taxon>Tracheophyta</taxon>
        <taxon>Spermatophyta</taxon>
        <taxon>Magnoliopsida</taxon>
        <taxon>Proteales</taxon>
        <taxon>Proteaceae</taxon>
        <taxon>Protea</taxon>
    </lineage>
</organism>
<dbReference type="AlphaFoldDB" id="A0A9Q0L140"/>
<dbReference type="Proteomes" id="UP001141806">
    <property type="component" value="Unassembled WGS sequence"/>
</dbReference>